<name>A0A379XQW7_SALER</name>
<proteinExistence type="predicted"/>
<evidence type="ECO:0000313" key="2">
    <source>
        <dbReference type="Proteomes" id="UP000254220"/>
    </source>
</evidence>
<evidence type="ECO:0000313" key="1">
    <source>
        <dbReference type="EMBL" id="SUI02625.1"/>
    </source>
</evidence>
<protein>
    <submittedName>
        <fullName evidence="1">Uncharacterized protein</fullName>
    </submittedName>
</protein>
<dbReference type="AlphaFoldDB" id="A0A379XQW7"/>
<dbReference type="Proteomes" id="UP000254220">
    <property type="component" value="Unassembled WGS sequence"/>
</dbReference>
<sequence length="78" mass="9067">MAPELPIEEIREELSVQTCTLWNIIHPFPWRFKWLGCIMTAGCIECSKYAIMTWATEYTDINAMPGRAFHYTLSDIPI</sequence>
<organism evidence="1 2">
    <name type="scientific">Salmonella enterica subsp. indica</name>
    <dbReference type="NCBI Taxonomy" id="59207"/>
    <lineage>
        <taxon>Bacteria</taxon>
        <taxon>Pseudomonadati</taxon>
        <taxon>Pseudomonadota</taxon>
        <taxon>Gammaproteobacteria</taxon>
        <taxon>Enterobacterales</taxon>
        <taxon>Enterobacteriaceae</taxon>
        <taxon>Salmonella</taxon>
    </lineage>
</organism>
<dbReference type="EMBL" id="UGYB01000001">
    <property type="protein sequence ID" value="SUI02625.1"/>
    <property type="molecule type" value="Genomic_DNA"/>
</dbReference>
<reference evidence="1 2" key="1">
    <citation type="submission" date="2018-06" db="EMBL/GenBank/DDBJ databases">
        <authorList>
            <consortium name="Pathogen Informatics"/>
            <person name="Doyle S."/>
        </authorList>
    </citation>
    <scope>NUCLEOTIDE SEQUENCE [LARGE SCALE GENOMIC DNA]</scope>
    <source>
        <strain evidence="1 2">NCTC12420</strain>
    </source>
</reference>
<accession>A0A379XQW7</accession>
<gene>
    <name evidence="1" type="ORF">NCTC12420_02397</name>
</gene>